<dbReference type="SMART" id="SM00490">
    <property type="entry name" value="HELICc"/>
    <property type="match status" value="1"/>
</dbReference>
<dbReference type="PANTHER" id="PTHR45626">
    <property type="entry name" value="TRANSCRIPTION TERMINATION FACTOR 2-RELATED"/>
    <property type="match status" value="1"/>
</dbReference>
<dbReference type="InterPro" id="IPR001650">
    <property type="entry name" value="Helicase_C-like"/>
</dbReference>
<accession>A0ABR4DPV1</accession>
<proteinExistence type="predicted"/>
<dbReference type="Pfam" id="PF00176">
    <property type="entry name" value="SNF2-rel_dom"/>
    <property type="match status" value="1"/>
</dbReference>
<keyword evidence="3" id="KW-0067">ATP-binding</keyword>
<feature type="domain" description="Helicase C-terminal" evidence="5">
    <location>
        <begin position="386"/>
        <end position="532"/>
    </location>
</feature>
<dbReference type="EMBL" id="JBAWTH010000271">
    <property type="protein sequence ID" value="KAL2272216.1"/>
    <property type="molecule type" value="Genomic_DNA"/>
</dbReference>
<evidence type="ECO:0000259" key="4">
    <source>
        <dbReference type="PROSITE" id="PS51192"/>
    </source>
</evidence>
<gene>
    <name evidence="6" type="ORF">FJTKL_07369</name>
</gene>
<evidence type="ECO:0000256" key="3">
    <source>
        <dbReference type="ARBA" id="ARBA00022840"/>
    </source>
</evidence>
<organism evidence="6 7">
    <name type="scientific">Diaporthe vaccinii</name>
    <dbReference type="NCBI Taxonomy" id="105482"/>
    <lineage>
        <taxon>Eukaryota</taxon>
        <taxon>Fungi</taxon>
        <taxon>Dikarya</taxon>
        <taxon>Ascomycota</taxon>
        <taxon>Pezizomycotina</taxon>
        <taxon>Sordariomycetes</taxon>
        <taxon>Sordariomycetidae</taxon>
        <taxon>Diaporthales</taxon>
        <taxon>Diaporthaceae</taxon>
        <taxon>Diaporthe</taxon>
        <taxon>Diaporthe eres species complex</taxon>
    </lineage>
</organism>
<evidence type="ECO:0000256" key="2">
    <source>
        <dbReference type="ARBA" id="ARBA00022801"/>
    </source>
</evidence>
<dbReference type="InterPro" id="IPR049730">
    <property type="entry name" value="SNF2/RAD54-like_C"/>
</dbReference>
<keyword evidence="2" id="KW-0378">Hydrolase</keyword>
<dbReference type="SUPFAM" id="SSF52540">
    <property type="entry name" value="P-loop containing nucleoside triphosphate hydrolases"/>
    <property type="match status" value="2"/>
</dbReference>
<dbReference type="InterPro" id="IPR027417">
    <property type="entry name" value="P-loop_NTPase"/>
</dbReference>
<dbReference type="Gene3D" id="3.40.50.300">
    <property type="entry name" value="P-loop containing nucleotide triphosphate hydrolases"/>
    <property type="match status" value="1"/>
</dbReference>
<dbReference type="PROSITE" id="PS51194">
    <property type="entry name" value="HELICASE_CTER"/>
    <property type="match status" value="1"/>
</dbReference>
<protein>
    <submittedName>
        <fullName evidence="6">Uncharacterized protein</fullName>
    </submittedName>
</protein>
<evidence type="ECO:0000313" key="6">
    <source>
        <dbReference type="EMBL" id="KAL2272216.1"/>
    </source>
</evidence>
<dbReference type="CDD" id="cd18793">
    <property type="entry name" value="SF2_C_SNF"/>
    <property type="match status" value="1"/>
</dbReference>
<keyword evidence="1" id="KW-0547">Nucleotide-binding</keyword>
<feature type="domain" description="Helicase ATP-binding" evidence="4">
    <location>
        <begin position="281"/>
        <end position="397"/>
    </location>
</feature>
<keyword evidence="7" id="KW-1185">Reference proteome</keyword>
<dbReference type="PROSITE" id="PS51192">
    <property type="entry name" value="HELICASE_ATP_BIND_1"/>
    <property type="match status" value="1"/>
</dbReference>
<sequence>MSTDSPLQERPEVEAVCFGMVANIPAKCDRSRTVSIPERLLVTITSSDSFAAKEEGLDVKGRISNENVQMLHAVLEETSLTLEVSCTLESEGPSKATHRVFYQQPCLLNITVHGPLALFDEIGSFFEEYEVYLQDPLELGEQDGKYCNPHRLSSADTASRPLLSEFLAQSSHPIGFEVMSSQPDLLEILSSHVDLDEHPQPRAIETNLKKHQRQASSFMRRRERGWAFDSGGHDLWDAVDDYRGLYFFNRVDESYQREEPPPLQGGIIADPMGLVIGSWQEQMLEHTKKDIVKFRVHHGKSKIIRNADVDAFDIVLTTYQTVSAGWKEGSGEKKSMLFSRCWNRLILDEAHFIRNERSAMSRAVCQLEATARWAVTGTPIQNRLDDLASLLKFIRDEKCIVFSTWRLTLGIIEAGLKQASIQCVRFDGKVPQNERQNVVEKFRKDPSIRVMLLTLSCGAVGLTLTAASRAYLMEPHWNLTLEEQALARIHRLGQTREVTTVRFYIRNFFEEQVIELQASKKKPSQTQSFDLIIPISSGQDDEQDSFS</sequence>
<dbReference type="InterPro" id="IPR000330">
    <property type="entry name" value="SNF2_N"/>
</dbReference>
<dbReference type="InterPro" id="IPR014001">
    <property type="entry name" value="Helicase_ATP-bd"/>
</dbReference>
<evidence type="ECO:0000313" key="7">
    <source>
        <dbReference type="Proteomes" id="UP001600888"/>
    </source>
</evidence>
<evidence type="ECO:0000259" key="5">
    <source>
        <dbReference type="PROSITE" id="PS51194"/>
    </source>
</evidence>
<dbReference type="PANTHER" id="PTHR45626:SF22">
    <property type="entry name" value="DNA REPAIR PROTEIN RAD5"/>
    <property type="match status" value="1"/>
</dbReference>
<reference evidence="6 7" key="1">
    <citation type="submission" date="2024-03" db="EMBL/GenBank/DDBJ databases">
        <title>A high-quality draft genome sequence of Diaporthe vaccinii, a causative agent of upright dieback and viscid rot disease in cranberry plants.</title>
        <authorList>
            <person name="Sarrasin M."/>
            <person name="Lang B.F."/>
            <person name="Burger G."/>
        </authorList>
    </citation>
    <scope>NUCLEOTIDE SEQUENCE [LARGE SCALE GENOMIC DNA]</scope>
    <source>
        <strain evidence="6 7">IS7</strain>
    </source>
</reference>
<evidence type="ECO:0000256" key="1">
    <source>
        <dbReference type="ARBA" id="ARBA00022741"/>
    </source>
</evidence>
<name>A0ABR4DPV1_9PEZI</name>
<dbReference type="InterPro" id="IPR050628">
    <property type="entry name" value="SNF2_RAD54_helicase_TF"/>
</dbReference>
<comment type="caution">
    <text evidence="6">The sequence shown here is derived from an EMBL/GenBank/DDBJ whole genome shotgun (WGS) entry which is preliminary data.</text>
</comment>
<dbReference type="Proteomes" id="UP001600888">
    <property type="component" value="Unassembled WGS sequence"/>
</dbReference>